<dbReference type="Proteomes" id="UP000253426">
    <property type="component" value="Unassembled WGS sequence"/>
</dbReference>
<dbReference type="AlphaFoldDB" id="A0A366HQ29"/>
<evidence type="ECO:0000313" key="2">
    <source>
        <dbReference type="Proteomes" id="UP000253426"/>
    </source>
</evidence>
<comment type="caution">
    <text evidence="1">The sequence shown here is derived from an EMBL/GenBank/DDBJ whole genome shotgun (WGS) entry which is preliminary data.</text>
</comment>
<dbReference type="EMBL" id="QNRR01000002">
    <property type="protein sequence ID" value="RBP45752.1"/>
    <property type="molecule type" value="Genomic_DNA"/>
</dbReference>
<gene>
    <name evidence="1" type="ORF">DES53_102134</name>
</gene>
<accession>A0A366HQ29</accession>
<name>A0A366HQ29_9BACT</name>
<dbReference type="Gene3D" id="3.10.560.10">
    <property type="entry name" value="Outer membrane lipoprotein wza domain like"/>
    <property type="match status" value="1"/>
</dbReference>
<organism evidence="1 2">
    <name type="scientific">Roseimicrobium gellanilyticum</name>
    <dbReference type="NCBI Taxonomy" id="748857"/>
    <lineage>
        <taxon>Bacteria</taxon>
        <taxon>Pseudomonadati</taxon>
        <taxon>Verrucomicrobiota</taxon>
        <taxon>Verrucomicrobiia</taxon>
        <taxon>Verrucomicrobiales</taxon>
        <taxon>Verrucomicrobiaceae</taxon>
        <taxon>Roseimicrobium</taxon>
    </lineage>
</organism>
<reference evidence="1 2" key="1">
    <citation type="submission" date="2018-06" db="EMBL/GenBank/DDBJ databases">
        <title>Genomic Encyclopedia of Type Strains, Phase IV (KMG-IV): sequencing the most valuable type-strain genomes for metagenomic binning, comparative biology and taxonomic classification.</title>
        <authorList>
            <person name="Goeker M."/>
        </authorList>
    </citation>
    <scope>NUCLEOTIDE SEQUENCE [LARGE SCALE GENOMIC DNA]</scope>
    <source>
        <strain evidence="1 2">DSM 25532</strain>
    </source>
</reference>
<proteinExistence type="predicted"/>
<sequence>MVKVIGAVAKQGEYPWQQGLTAKQLVTDAGGLTPFGFWKVQVYDVNPAWHVKLGRRTKGLLVTVVNWVDDSLDSMWETCHLPGESPDLRMKKTPPSAKATVNLRVPAEDITLSPGDVVLVPERIVTF</sequence>
<protein>
    <submittedName>
        <fullName evidence="1">Uncharacterized protein</fullName>
    </submittedName>
</protein>
<evidence type="ECO:0000313" key="1">
    <source>
        <dbReference type="EMBL" id="RBP45752.1"/>
    </source>
</evidence>
<keyword evidence="2" id="KW-1185">Reference proteome</keyword>